<protein>
    <submittedName>
        <fullName evidence="1">Uncharacterized protein</fullName>
    </submittedName>
</protein>
<dbReference type="Proteomes" id="UP000076738">
    <property type="component" value="Unassembled WGS sequence"/>
</dbReference>
<evidence type="ECO:0000313" key="1">
    <source>
        <dbReference type="EMBL" id="KZO90050.1"/>
    </source>
</evidence>
<organism evidence="1 2">
    <name type="scientific">Calocera viscosa (strain TUFC12733)</name>
    <dbReference type="NCBI Taxonomy" id="1330018"/>
    <lineage>
        <taxon>Eukaryota</taxon>
        <taxon>Fungi</taxon>
        <taxon>Dikarya</taxon>
        <taxon>Basidiomycota</taxon>
        <taxon>Agaricomycotina</taxon>
        <taxon>Dacrymycetes</taxon>
        <taxon>Dacrymycetales</taxon>
        <taxon>Dacrymycetaceae</taxon>
        <taxon>Calocera</taxon>
    </lineage>
</organism>
<evidence type="ECO:0000313" key="2">
    <source>
        <dbReference type="Proteomes" id="UP000076738"/>
    </source>
</evidence>
<accession>A0A167G0K9</accession>
<dbReference type="AlphaFoldDB" id="A0A167G0K9"/>
<reference evidence="1 2" key="1">
    <citation type="journal article" date="2016" name="Mol. Biol. Evol.">
        <title>Comparative Genomics of Early-Diverging Mushroom-Forming Fungi Provides Insights into the Origins of Lignocellulose Decay Capabilities.</title>
        <authorList>
            <person name="Nagy L.G."/>
            <person name="Riley R."/>
            <person name="Tritt A."/>
            <person name="Adam C."/>
            <person name="Daum C."/>
            <person name="Floudas D."/>
            <person name="Sun H."/>
            <person name="Yadav J.S."/>
            <person name="Pangilinan J."/>
            <person name="Larsson K.H."/>
            <person name="Matsuura K."/>
            <person name="Barry K."/>
            <person name="Labutti K."/>
            <person name="Kuo R."/>
            <person name="Ohm R.A."/>
            <person name="Bhattacharya S.S."/>
            <person name="Shirouzu T."/>
            <person name="Yoshinaga Y."/>
            <person name="Martin F.M."/>
            <person name="Grigoriev I.V."/>
            <person name="Hibbett D.S."/>
        </authorList>
    </citation>
    <scope>NUCLEOTIDE SEQUENCE [LARGE SCALE GENOMIC DNA]</scope>
    <source>
        <strain evidence="1 2">TUFC12733</strain>
    </source>
</reference>
<proteinExistence type="predicted"/>
<sequence length="158" mass="17240">MLATRMLHAASIRPLGSDDRSQLDAIYVSPNWAPAICSIGGPLEDHGTTHSPAASLTPPGPCPYAQLSCRTLPGRSRSTLLSCTPSLHLSKDSLGTSDTRSPLPWSRHYQCPTPGPSYPALYGWMDARWGEISSRPVAVNYARWTGLGRMRVRLEVLR</sequence>
<keyword evidence="2" id="KW-1185">Reference proteome</keyword>
<dbReference type="EMBL" id="KV417354">
    <property type="protein sequence ID" value="KZO90050.1"/>
    <property type="molecule type" value="Genomic_DNA"/>
</dbReference>
<gene>
    <name evidence="1" type="ORF">CALVIDRAFT_416087</name>
</gene>
<name>A0A167G0K9_CALVF</name>